<evidence type="ECO:0000313" key="2">
    <source>
        <dbReference type="Proteomes" id="UP001165064"/>
    </source>
</evidence>
<organism evidence="1 2">
    <name type="scientific">Ambrosiozyma monospora</name>
    <name type="common">Yeast</name>
    <name type="synonym">Endomycopsis monosporus</name>
    <dbReference type="NCBI Taxonomy" id="43982"/>
    <lineage>
        <taxon>Eukaryota</taxon>
        <taxon>Fungi</taxon>
        <taxon>Dikarya</taxon>
        <taxon>Ascomycota</taxon>
        <taxon>Saccharomycotina</taxon>
        <taxon>Pichiomycetes</taxon>
        <taxon>Pichiales</taxon>
        <taxon>Pichiaceae</taxon>
        <taxon>Ambrosiozyma</taxon>
    </lineage>
</organism>
<dbReference type="EMBL" id="BSXS01009533">
    <property type="protein sequence ID" value="GME95768.1"/>
    <property type="molecule type" value="Genomic_DNA"/>
</dbReference>
<name>A0ACB5TUQ7_AMBMO</name>
<comment type="caution">
    <text evidence="1">The sequence shown here is derived from an EMBL/GenBank/DDBJ whole genome shotgun (WGS) entry which is preliminary data.</text>
</comment>
<gene>
    <name evidence="1" type="ORF">Amon02_000981300</name>
</gene>
<evidence type="ECO:0000313" key="1">
    <source>
        <dbReference type="EMBL" id="GME95768.1"/>
    </source>
</evidence>
<reference evidence="1" key="1">
    <citation type="submission" date="2023-04" db="EMBL/GenBank/DDBJ databases">
        <title>Ambrosiozyma monospora NBRC 10751.</title>
        <authorList>
            <person name="Ichikawa N."/>
            <person name="Sato H."/>
            <person name="Tonouchi N."/>
        </authorList>
    </citation>
    <scope>NUCLEOTIDE SEQUENCE</scope>
    <source>
        <strain evidence="1">NBRC 10751</strain>
    </source>
</reference>
<dbReference type="Proteomes" id="UP001165064">
    <property type="component" value="Unassembled WGS sequence"/>
</dbReference>
<keyword evidence="2" id="KW-1185">Reference proteome</keyword>
<accession>A0ACB5TUQ7</accession>
<protein>
    <submittedName>
        <fullName evidence="1">Unnamed protein product</fullName>
    </submittedName>
</protein>
<proteinExistence type="predicted"/>
<sequence>MVPVLIVGVVNLNEVHHDLSTTTSNQGSVHTTPSVANSIINSTASSTHTTTTSHQRRGSNTRLSTVNNHDTDSEEFDDLSIVSSPSSTGATNDTTTTNNSYSTSGATTSSSTSPESANNSYRSWIIIVMTHQYPASDPVLNSISAFIDVLSNYVAGGRNGSPNQGDGPNNFNDLRAPLSRFFSDSPPHLTKKELQTKFNEFLFTFTTDASKCDIEPLNLDKTTETTETTTAPPSSEQLHGNTDESTTVPISESSSNYSEFISAPQGSSWPGTTAPSTPSHHRHLSVTATPPPTAIPTKNNSPSLRPQQLSDSTPEKLPYHLFEVGDRCPICLLDYEEEDTGRSLLCTHKFHRECIDEWLLNENNCPICRAKGLPSSAVNSPGGEATTAGISIGTRS</sequence>